<evidence type="ECO:0000313" key="3">
    <source>
        <dbReference type="Proteomes" id="UP000292702"/>
    </source>
</evidence>
<organism evidence="2 3">
    <name type="scientific">Steccherinum ochraceum</name>
    <dbReference type="NCBI Taxonomy" id="92696"/>
    <lineage>
        <taxon>Eukaryota</taxon>
        <taxon>Fungi</taxon>
        <taxon>Dikarya</taxon>
        <taxon>Basidiomycota</taxon>
        <taxon>Agaricomycotina</taxon>
        <taxon>Agaricomycetes</taxon>
        <taxon>Polyporales</taxon>
        <taxon>Steccherinaceae</taxon>
        <taxon>Steccherinum</taxon>
    </lineage>
</organism>
<dbReference type="OrthoDB" id="10451835at2759"/>
<name>A0A4R0RGP1_9APHY</name>
<evidence type="ECO:0000256" key="1">
    <source>
        <dbReference type="SAM" id="MobiDB-lite"/>
    </source>
</evidence>
<dbReference type="AlphaFoldDB" id="A0A4R0RGP1"/>
<keyword evidence="3" id="KW-1185">Reference proteome</keyword>
<protein>
    <submittedName>
        <fullName evidence="2">Uncharacterized protein</fullName>
    </submittedName>
</protein>
<reference evidence="2 3" key="1">
    <citation type="submission" date="2018-11" db="EMBL/GenBank/DDBJ databases">
        <title>Genome assembly of Steccherinum ochraceum LE-BIN_3174, the white-rot fungus of the Steccherinaceae family (The Residual Polyporoid clade, Polyporales, Basidiomycota).</title>
        <authorList>
            <person name="Fedorova T.V."/>
            <person name="Glazunova O.A."/>
            <person name="Landesman E.O."/>
            <person name="Moiseenko K.V."/>
            <person name="Psurtseva N.V."/>
            <person name="Savinova O.S."/>
            <person name="Shakhova N.V."/>
            <person name="Tyazhelova T.V."/>
            <person name="Vasina D.V."/>
        </authorList>
    </citation>
    <scope>NUCLEOTIDE SEQUENCE [LARGE SCALE GENOMIC DNA]</scope>
    <source>
        <strain evidence="2 3">LE-BIN_3174</strain>
    </source>
</reference>
<proteinExistence type="predicted"/>
<accession>A0A4R0RGP1</accession>
<feature type="compositionally biased region" description="Polar residues" evidence="1">
    <location>
        <begin position="31"/>
        <end position="48"/>
    </location>
</feature>
<comment type="caution">
    <text evidence="2">The sequence shown here is derived from an EMBL/GenBank/DDBJ whole genome shotgun (WGS) entry which is preliminary data.</text>
</comment>
<sequence>MDDGRSSSPESNALKPVARYSYPKSVHRSRQLSVSSSCTDASDRSTSPEIELTQQNILPSRPDVKYLRVHRVEHAHFMVLVFPSTTSGASVPVQRRTKVYFGAELHRLLCKPPNLPKGTLILPYRVIPLVGPNAVHLRRPSTSSTSLSS</sequence>
<dbReference type="Proteomes" id="UP000292702">
    <property type="component" value="Unassembled WGS sequence"/>
</dbReference>
<gene>
    <name evidence="2" type="ORF">EIP91_012403</name>
</gene>
<feature type="compositionally biased region" description="Polar residues" evidence="1">
    <location>
        <begin position="1"/>
        <end position="11"/>
    </location>
</feature>
<feature type="region of interest" description="Disordered" evidence="1">
    <location>
        <begin position="1"/>
        <end position="48"/>
    </location>
</feature>
<evidence type="ECO:0000313" key="2">
    <source>
        <dbReference type="EMBL" id="TCD67431.1"/>
    </source>
</evidence>
<dbReference type="EMBL" id="RWJN01000098">
    <property type="protein sequence ID" value="TCD67431.1"/>
    <property type="molecule type" value="Genomic_DNA"/>
</dbReference>